<dbReference type="InParanoid" id="A0A2H3DYF4"/>
<evidence type="ECO:0000313" key="1">
    <source>
        <dbReference type="EMBL" id="PBL00216.1"/>
    </source>
</evidence>
<protein>
    <submittedName>
        <fullName evidence="1">Uncharacterized protein</fullName>
    </submittedName>
</protein>
<organism evidence="1 2">
    <name type="scientific">Armillaria gallica</name>
    <name type="common">Bulbous honey fungus</name>
    <name type="synonym">Armillaria bulbosa</name>
    <dbReference type="NCBI Taxonomy" id="47427"/>
    <lineage>
        <taxon>Eukaryota</taxon>
        <taxon>Fungi</taxon>
        <taxon>Dikarya</taxon>
        <taxon>Basidiomycota</taxon>
        <taxon>Agaricomycotina</taxon>
        <taxon>Agaricomycetes</taxon>
        <taxon>Agaricomycetidae</taxon>
        <taxon>Agaricales</taxon>
        <taxon>Marasmiineae</taxon>
        <taxon>Physalacriaceae</taxon>
        <taxon>Armillaria</taxon>
    </lineage>
</organism>
<keyword evidence="2" id="KW-1185">Reference proteome</keyword>
<dbReference type="OrthoDB" id="2851222at2759"/>
<dbReference type="Proteomes" id="UP000217790">
    <property type="component" value="Unassembled WGS sequence"/>
</dbReference>
<dbReference type="AlphaFoldDB" id="A0A2H3DYF4"/>
<evidence type="ECO:0000313" key="2">
    <source>
        <dbReference type="Proteomes" id="UP000217790"/>
    </source>
</evidence>
<dbReference type="EMBL" id="KZ293646">
    <property type="protein sequence ID" value="PBL00216.1"/>
    <property type="molecule type" value="Genomic_DNA"/>
</dbReference>
<sequence>MRFPNHFYDGFQSIELPEDYVSDREYAKAVTGLIAIYGWREYSIPDLVPVEEDSDSQQAPIDRSQLVFVNIEVVPSGPARMMPGRVDAPHLPLLLRARLSITRIFLRACQGRLSSTGACCRKSIIYDDLVPRLTRTISCFADLQKIYLPDRAAIRVYNLLVQLPNYIGFRTLFPLAEYISLEVKWIGGLRFTDDTEIHGFPFHLRRRRNLSKSAQEIVRMDTYVCITEPEPSSTLYRKSWSSTSFLALNDYCYPSMQLVYWELPYDVDAKGGLLQFRQTVCLQQAKGDLEGVNQYLWMAAQRERGIFKRLSKLFYYWKYYRLYM</sequence>
<name>A0A2H3DYF4_ARMGA</name>
<gene>
    <name evidence="1" type="ORF">ARMGADRAFT_1116287</name>
</gene>
<accession>A0A2H3DYF4</accession>
<reference evidence="2" key="1">
    <citation type="journal article" date="2017" name="Nat. Ecol. Evol.">
        <title>Genome expansion and lineage-specific genetic innovations in the forest pathogenic fungi Armillaria.</title>
        <authorList>
            <person name="Sipos G."/>
            <person name="Prasanna A.N."/>
            <person name="Walter M.C."/>
            <person name="O'Connor E."/>
            <person name="Balint B."/>
            <person name="Krizsan K."/>
            <person name="Kiss B."/>
            <person name="Hess J."/>
            <person name="Varga T."/>
            <person name="Slot J."/>
            <person name="Riley R."/>
            <person name="Boka B."/>
            <person name="Rigling D."/>
            <person name="Barry K."/>
            <person name="Lee J."/>
            <person name="Mihaltcheva S."/>
            <person name="LaButti K."/>
            <person name="Lipzen A."/>
            <person name="Waldron R."/>
            <person name="Moloney N.M."/>
            <person name="Sperisen C."/>
            <person name="Kredics L."/>
            <person name="Vagvoelgyi C."/>
            <person name="Patrignani A."/>
            <person name="Fitzpatrick D."/>
            <person name="Nagy I."/>
            <person name="Doyle S."/>
            <person name="Anderson J.B."/>
            <person name="Grigoriev I.V."/>
            <person name="Gueldener U."/>
            <person name="Muensterkoetter M."/>
            <person name="Nagy L.G."/>
        </authorList>
    </citation>
    <scope>NUCLEOTIDE SEQUENCE [LARGE SCALE GENOMIC DNA]</scope>
    <source>
        <strain evidence="2">Ar21-2</strain>
    </source>
</reference>
<proteinExistence type="predicted"/>
<dbReference type="OMA" id="LVYWELP"/>